<dbReference type="Gene3D" id="1.20.1250.20">
    <property type="entry name" value="MFS general substrate transporter like domains"/>
    <property type="match status" value="1"/>
</dbReference>
<comment type="caution">
    <text evidence="1">The sequence shown here is derived from an EMBL/GenBank/DDBJ whole genome shotgun (WGS) entry which is preliminary data.</text>
</comment>
<dbReference type="OrthoDB" id="8904098at2759"/>
<gene>
    <name evidence="1" type="ORF">AWRI4620_LOCUS5594</name>
</gene>
<reference evidence="1" key="1">
    <citation type="submission" date="2020-06" db="EMBL/GenBank/DDBJ databases">
        <authorList>
            <person name="Onetto C."/>
        </authorList>
    </citation>
    <scope>NUCLEOTIDE SEQUENCE</scope>
</reference>
<name>A0A9N8KG91_9PEZI</name>
<protein>
    <submittedName>
        <fullName evidence="1">Uncharacterized protein</fullName>
    </submittedName>
</protein>
<evidence type="ECO:0000313" key="2">
    <source>
        <dbReference type="Proteomes" id="UP000745764"/>
    </source>
</evidence>
<keyword evidence="2" id="KW-1185">Reference proteome</keyword>
<dbReference type="Proteomes" id="UP000745764">
    <property type="component" value="Unassembled WGS sequence"/>
</dbReference>
<evidence type="ECO:0000313" key="1">
    <source>
        <dbReference type="EMBL" id="CAD0111339.1"/>
    </source>
</evidence>
<dbReference type="InterPro" id="IPR036259">
    <property type="entry name" value="MFS_trans_sf"/>
</dbReference>
<dbReference type="EMBL" id="CAINUL010000009">
    <property type="protein sequence ID" value="CAD0111339.1"/>
    <property type="molecule type" value="Genomic_DNA"/>
</dbReference>
<proteinExistence type="predicted"/>
<sequence length="142" mass="15398">MSNNTLDANELAKAHVPDASMQGTAFERNAGRGSMDVGKVEPLYEVRIPETGEYDDTPTEEDLKTLRRVSGKIKWAAYTVAFAELAERFSYYGSSILYTNFVQWPLPQGSRTGAGGLHGQPGALGMGQSAAQGISLFNQFFA</sequence>
<organism evidence="1 2">
    <name type="scientific">Aureobasidium uvarum</name>
    <dbReference type="NCBI Taxonomy" id="2773716"/>
    <lineage>
        <taxon>Eukaryota</taxon>
        <taxon>Fungi</taxon>
        <taxon>Dikarya</taxon>
        <taxon>Ascomycota</taxon>
        <taxon>Pezizomycotina</taxon>
        <taxon>Dothideomycetes</taxon>
        <taxon>Dothideomycetidae</taxon>
        <taxon>Dothideales</taxon>
        <taxon>Saccotheciaceae</taxon>
        <taxon>Aureobasidium</taxon>
    </lineage>
</organism>
<dbReference type="AlphaFoldDB" id="A0A9N8KG91"/>
<accession>A0A9N8KG91</accession>